<dbReference type="Proteomes" id="UP000323380">
    <property type="component" value="Unassembled WGS sequence"/>
</dbReference>
<sequence length="329" mass="34089">MTGAEQDSAGSPSAGVDLVTFGETMARLENPVVGPMRHARTLDLGIGGAESNTAIGLRRLGATAAWFGRVGDDEFGRLITTALAGEGVRIDHAVVDESAPTALLFKERRSGTLTRVQYYRTGSAGSRLGPADVPHALIRSARVLHVTGITAAISPTARAALDDAVETARDAGVPVSLDLNYRSALWSPDEAGECLRDLVKRADLVFATEAEARLVVAADDPAGLAAGLAALGPRDALVKRGAAGVVASCAGTLHVQPAHRVPVIDPVGAGDAFAAGYLAEFVRGRPVAERLATATAAGAYAVTVRGDWEGLPSRRDLDLLKSTEDTVTR</sequence>
<dbReference type="SUPFAM" id="SSF53613">
    <property type="entry name" value="Ribokinase-like"/>
    <property type="match status" value="1"/>
</dbReference>
<organism evidence="5 6">
    <name type="scientific">Actinomadura chibensis</name>
    <dbReference type="NCBI Taxonomy" id="392828"/>
    <lineage>
        <taxon>Bacteria</taxon>
        <taxon>Bacillati</taxon>
        <taxon>Actinomycetota</taxon>
        <taxon>Actinomycetes</taxon>
        <taxon>Streptosporangiales</taxon>
        <taxon>Thermomonosporaceae</taxon>
        <taxon>Actinomadura</taxon>
    </lineage>
</organism>
<dbReference type="PANTHER" id="PTHR43320">
    <property type="entry name" value="SUGAR KINASE"/>
    <property type="match status" value="1"/>
</dbReference>
<protein>
    <submittedName>
        <fullName evidence="5">Sugar kinase</fullName>
    </submittedName>
</protein>
<dbReference type="InterPro" id="IPR011611">
    <property type="entry name" value="PfkB_dom"/>
</dbReference>
<comment type="similarity">
    <text evidence="1">Belongs to the carbohydrate kinase PfkB family.</text>
</comment>
<proteinExistence type="inferred from homology"/>
<evidence type="ECO:0000259" key="4">
    <source>
        <dbReference type="Pfam" id="PF00294"/>
    </source>
</evidence>
<dbReference type="PANTHER" id="PTHR43320:SF2">
    <property type="entry name" value="2-DEHYDRO-3-DEOXYGLUCONOKINASE_2-DEHYDRO-3-DEOXYGALACTONOKINASE"/>
    <property type="match status" value="1"/>
</dbReference>
<dbReference type="Gene3D" id="3.40.1190.20">
    <property type="match status" value="1"/>
</dbReference>
<evidence type="ECO:0000313" key="6">
    <source>
        <dbReference type="Proteomes" id="UP000323380"/>
    </source>
</evidence>
<dbReference type="GO" id="GO:0016301">
    <property type="term" value="F:kinase activity"/>
    <property type="evidence" value="ECO:0007669"/>
    <property type="project" value="UniProtKB-KW"/>
</dbReference>
<feature type="domain" description="Carbohydrate kinase PfkB" evidence="4">
    <location>
        <begin position="18"/>
        <end position="312"/>
    </location>
</feature>
<dbReference type="STRING" id="1220554.GCA_001552135_07939"/>
<dbReference type="EMBL" id="VSFG01000001">
    <property type="protein sequence ID" value="TYB49352.1"/>
    <property type="molecule type" value="Genomic_DNA"/>
</dbReference>
<dbReference type="AlphaFoldDB" id="A0A5D0NYG6"/>
<keyword evidence="3 5" id="KW-0418">Kinase</keyword>
<keyword evidence="6" id="KW-1185">Reference proteome</keyword>
<evidence type="ECO:0000313" key="5">
    <source>
        <dbReference type="EMBL" id="TYB49352.1"/>
    </source>
</evidence>
<comment type="caution">
    <text evidence="5">The sequence shown here is derived from an EMBL/GenBank/DDBJ whole genome shotgun (WGS) entry which is preliminary data.</text>
</comment>
<name>A0A5D0NYG6_9ACTN</name>
<evidence type="ECO:0000256" key="1">
    <source>
        <dbReference type="ARBA" id="ARBA00010688"/>
    </source>
</evidence>
<keyword evidence="2" id="KW-0808">Transferase</keyword>
<evidence type="ECO:0000256" key="3">
    <source>
        <dbReference type="ARBA" id="ARBA00022777"/>
    </source>
</evidence>
<dbReference type="InterPro" id="IPR029056">
    <property type="entry name" value="Ribokinase-like"/>
</dbReference>
<dbReference type="InterPro" id="IPR052700">
    <property type="entry name" value="Carb_kinase_PfkB-like"/>
</dbReference>
<dbReference type="Pfam" id="PF00294">
    <property type="entry name" value="PfkB"/>
    <property type="match status" value="1"/>
</dbReference>
<reference evidence="5 6" key="1">
    <citation type="submission" date="2019-08" db="EMBL/GenBank/DDBJ databases">
        <title>Actinomadura sp. nov. CYP1-5 isolated from mountain soil.</title>
        <authorList>
            <person name="Songsumanus A."/>
            <person name="Kuncharoen N."/>
            <person name="Kudo T."/>
            <person name="Yuki M."/>
            <person name="Igarashi Y."/>
            <person name="Tanasupawat S."/>
        </authorList>
    </citation>
    <scope>NUCLEOTIDE SEQUENCE [LARGE SCALE GENOMIC DNA]</scope>
    <source>
        <strain evidence="5 6">JCM 14158</strain>
    </source>
</reference>
<dbReference type="CDD" id="cd01166">
    <property type="entry name" value="KdgK"/>
    <property type="match status" value="1"/>
</dbReference>
<evidence type="ECO:0000256" key="2">
    <source>
        <dbReference type="ARBA" id="ARBA00022679"/>
    </source>
</evidence>
<dbReference type="PROSITE" id="PS00584">
    <property type="entry name" value="PFKB_KINASES_2"/>
    <property type="match status" value="1"/>
</dbReference>
<gene>
    <name evidence="5" type="ORF">FXF69_09740</name>
</gene>
<accession>A0A5D0NYG6</accession>
<dbReference type="InterPro" id="IPR002173">
    <property type="entry name" value="Carboh/pur_kinase_PfkB_CS"/>
</dbReference>